<dbReference type="OrthoDB" id="77251at2759"/>
<evidence type="ECO:0000259" key="4">
    <source>
        <dbReference type="PROSITE" id="PS51329"/>
    </source>
</evidence>
<dbReference type="OMA" id="KSQQTHK"/>
<comment type="similarity">
    <text evidence="1 2">Belongs to the CAP family.</text>
</comment>
<evidence type="ECO:0000256" key="3">
    <source>
        <dbReference type="SAM" id="MobiDB-lite"/>
    </source>
</evidence>
<dbReference type="InterPro" id="IPR001837">
    <property type="entry name" value="Adenylate_cyclase-assoc_CAP"/>
</dbReference>
<feature type="domain" description="C-CAP/cofactor C-like" evidence="4">
    <location>
        <begin position="299"/>
        <end position="437"/>
    </location>
</feature>
<feature type="compositionally biased region" description="Low complexity" evidence="3">
    <location>
        <begin position="210"/>
        <end position="230"/>
    </location>
</feature>
<feature type="region of interest" description="Disordered" evidence="3">
    <location>
        <begin position="265"/>
        <end position="284"/>
    </location>
</feature>
<dbReference type="Gene3D" id="1.25.40.330">
    <property type="entry name" value="Adenylate cyclase-associated CAP, N-terminal domain"/>
    <property type="match status" value="1"/>
</dbReference>
<dbReference type="InterPro" id="IPR013992">
    <property type="entry name" value="Adenylate_cyclase-assoc_CAP_N"/>
</dbReference>
<dbReference type="STRING" id="461836.A0A0L0DRU3"/>
<feature type="compositionally biased region" description="Basic and acidic residues" evidence="3">
    <location>
        <begin position="267"/>
        <end position="278"/>
    </location>
</feature>
<proteinExistence type="inferred from homology"/>
<dbReference type="SUPFAM" id="SSF101278">
    <property type="entry name" value="N-terminal domain of adenylylcyclase associated protein, CAP"/>
    <property type="match status" value="1"/>
</dbReference>
<evidence type="ECO:0000313" key="6">
    <source>
        <dbReference type="Proteomes" id="UP000054408"/>
    </source>
</evidence>
<dbReference type="Proteomes" id="UP000054408">
    <property type="component" value="Unassembled WGS sequence"/>
</dbReference>
<keyword evidence="6" id="KW-1185">Reference proteome</keyword>
<dbReference type="SMART" id="SM00673">
    <property type="entry name" value="CARP"/>
    <property type="match status" value="2"/>
</dbReference>
<dbReference type="GO" id="GO:0005737">
    <property type="term" value="C:cytoplasm"/>
    <property type="evidence" value="ECO:0007669"/>
    <property type="project" value="TreeGrafter"/>
</dbReference>
<dbReference type="FunFam" id="1.25.40.330:FF:000001">
    <property type="entry name" value="Adenylyl cyclase-associated protein"/>
    <property type="match status" value="1"/>
</dbReference>
<protein>
    <recommendedName>
        <fullName evidence="2">Adenylyl cyclase-associated protein</fullName>
    </recommendedName>
</protein>
<organism evidence="5 6">
    <name type="scientific">Thecamonas trahens ATCC 50062</name>
    <dbReference type="NCBI Taxonomy" id="461836"/>
    <lineage>
        <taxon>Eukaryota</taxon>
        <taxon>Apusozoa</taxon>
        <taxon>Apusomonadida</taxon>
        <taxon>Apusomonadidae</taxon>
        <taxon>Thecamonas</taxon>
    </lineage>
</organism>
<evidence type="ECO:0000313" key="5">
    <source>
        <dbReference type="EMBL" id="KNC54741.1"/>
    </source>
</evidence>
<dbReference type="SUPFAM" id="SSF69340">
    <property type="entry name" value="C-terminal domain of adenylylcyclase associated protein"/>
    <property type="match status" value="1"/>
</dbReference>
<dbReference type="InterPro" id="IPR036222">
    <property type="entry name" value="CAP_N_sf"/>
</dbReference>
<dbReference type="Pfam" id="PF01213">
    <property type="entry name" value="CAP_N-CM"/>
    <property type="match status" value="1"/>
</dbReference>
<dbReference type="GO" id="GO:0003779">
    <property type="term" value="F:actin binding"/>
    <property type="evidence" value="ECO:0007669"/>
    <property type="project" value="InterPro"/>
</dbReference>
<dbReference type="GeneID" id="25561337"/>
<dbReference type="Pfam" id="PF21938">
    <property type="entry name" value="CAP_N"/>
    <property type="match status" value="1"/>
</dbReference>
<feature type="region of interest" description="Disordered" evidence="3">
    <location>
        <begin position="204"/>
        <end position="243"/>
    </location>
</feature>
<accession>A0A0L0DRU3</accession>
<dbReference type="InterPro" id="IPR013912">
    <property type="entry name" value="Adenylate_cyclase-assoc_CAP_C"/>
</dbReference>
<gene>
    <name evidence="5" type="ORF">AMSG_01591</name>
</gene>
<dbReference type="Gene3D" id="2.160.20.70">
    <property type="match status" value="1"/>
</dbReference>
<dbReference type="InterPro" id="IPR018106">
    <property type="entry name" value="CAP_CS_N"/>
</dbReference>
<dbReference type="PROSITE" id="PS01088">
    <property type="entry name" value="CAP_1"/>
    <property type="match status" value="1"/>
</dbReference>
<dbReference type="InterPro" id="IPR016098">
    <property type="entry name" value="CAP/MinC_C"/>
</dbReference>
<dbReference type="eggNOG" id="KOG2675">
    <property type="taxonomic scope" value="Eukaryota"/>
</dbReference>
<dbReference type="PROSITE" id="PS01089">
    <property type="entry name" value="CAP_2"/>
    <property type="match status" value="1"/>
</dbReference>
<dbReference type="InterPro" id="IPR017901">
    <property type="entry name" value="C-CAP_CF_C-like"/>
</dbReference>
<dbReference type="PANTHER" id="PTHR10652">
    <property type="entry name" value="ADENYLYL CYCLASE-ASSOCIATED PROTEIN"/>
    <property type="match status" value="1"/>
</dbReference>
<dbReference type="PANTHER" id="PTHR10652:SF0">
    <property type="entry name" value="ADENYLYL CYCLASE-ASSOCIATED PROTEIN"/>
    <property type="match status" value="1"/>
</dbReference>
<dbReference type="GO" id="GO:0007015">
    <property type="term" value="P:actin filament organization"/>
    <property type="evidence" value="ECO:0007669"/>
    <property type="project" value="TreeGrafter"/>
</dbReference>
<dbReference type="Pfam" id="PF08603">
    <property type="entry name" value="CAP_C"/>
    <property type="match status" value="1"/>
</dbReference>
<dbReference type="InterPro" id="IPR036223">
    <property type="entry name" value="CAP_C_sf"/>
</dbReference>
<reference evidence="5 6" key="1">
    <citation type="submission" date="2010-05" db="EMBL/GenBank/DDBJ databases">
        <title>The Genome Sequence of Thecamonas trahens ATCC 50062.</title>
        <authorList>
            <consortium name="The Broad Institute Genome Sequencing Platform"/>
            <person name="Russ C."/>
            <person name="Cuomo C."/>
            <person name="Shea T."/>
            <person name="Young S.K."/>
            <person name="Zeng Q."/>
            <person name="Koehrsen M."/>
            <person name="Haas B."/>
            <person name="Borodovsky M."/>
            <person name="Guigo R."/>
            <person name="Alvarado L."/>
            <person name="Berlin A."/>
            <person name="Bochicchio J."/>
            <person name="Borenstein D."/>
            <person name="Chapman S."/>
            <person name="Chen Z."/>
            <person name="Freedman E."/>
            <person name="Gellesch M."/>
            <person name="Goldberg J."/>
            <person name="Griggs A."/>
            <person name="Gujja S."/>
            <person name="Heilman E."/>
            <person name="Heiman D."/>
            <person name="Hepburn T."/>
            <person name="Howarth C."/>
            <person name="Jen D."/>
            <person name="Larson L."/>
            <person name="Mehta T."/>
            <person name="Park D."/>
            <person name="Pearson M."/>
            <person name="Roberts A."/>
            <person name="Saif S."/>
            <person name="Shenoy N."/>
            <person name="Sisk P."/>
            <person name="Stolte C."/>
            <person name="Sykes S."/>
            <person name="Thomson T."/>
            <person name="Walk T."/>
            <person name="White J."/>
            <person name="Yandava C."/>
            <person name="Burger G."/>
            <person name="Gray M.W."/>
            <person name="Holland P.W.H."/>
            <person name="King N."/>
            <person name="Lang F.B.F."/>
            <person name="Roger A.J."/>
            <person name="Ruiz-Trillo I."/>
            <person name="Lander E."/>
            <person name="Nusbaum C."/>
        </authorList>
    </citation>
    <scope>NUCLEOTIDE SEQUENCE [LARGE SCALE GENOMIC DNA]</scope>
    <source>
        <strain evidence="5 6">ATCC 50062</strain>
    </source>
</reference>
<dbReference type="EMBL" id="GL349438">
    <property type="protein sequence ID" value="KNC54741.1"/>
    <property type="molecule type" value="Genomic_DNA"/>
</dbReference>
<dbReference type="GO" id="GO:0019933">
    <property type="term" value="P:cAMP-mediated signaling"/>
    <property type="evidence" value="ECO:0007669"/>
    <property type="project" value="TreeGrafter"/>
</dbReference>
<dbReference type="InterPro" id="IPR028417">
    <property type="entry name" value="CAP_CS_C"/>
</dbReference>
<name>A0A0L0DRU3_THETB</name>
<dbReference type="InterPro" id="IPR006599">
    <property type="entry name" value="CARP_motif"/>
</dbReference>
<sequence>MADLTNVVARLEAVASRLEAVAAGGGAAGAAPVEEGDVPRFVEEFDELIAEHIEPFHAAAQTIGGSVATAAGHFVDAVRAQRDFLVVVGSSKKPDDATFAALLGPTAEALGAAINVRESVARSDDAFNALSAISEGAPGLGWVQTTKPAPHAKSMGEAAEFYLNRVLKDHKEDHFKTFVRSFKAFWPALSKYCKQYHTTGPAWNAKGGDAPSSVPKSAAPAPAASSSAPDSAPPPSSSAAADTGKVKAGLFAELNQGGAVTGGLRKVTRDMTNKDKKVNSKVTTVKKAPVKKAAKKKGPAVFELQGNKWVVENHDDRQDLVIAEPKRNQTVYLYKLDNCVVQIQAKVNSICMDACTKVGLVFTDAVSVVEVINCKSVQVQVTGRVPSITVDKTSGCQVFVSEAAADVEIVSSKTDEMNIVLPPATEDGDITECPVPEQFKTTIDLATRTISVGVVEHHG</sequence>
<evidence type="ECO:0000256" key="2">
    <source>
        <dbReference type="RuleBase" id="RU000647"/>
    </source>
</evidence>
<dbReference type="InterPro" id="IPR053950">
    <property type="entry name" value="CAP_N"/>
</dbReference>
<dbReference type="RefSeq" id="XP_013761641.1">
    <property type="nucleotide sequence ID" value="XM_013906187.1"/>
</dbReference>
<dbReference type="PROSITE" id="PS51329">
    <property type="entry name" value="C_CAP_COFACTOR_C"/>
    <property type="match status" value="1"/>
</dbReference>
<dbReference type="AlphaFoldDB" id="A0A0L0DRU3"/>
<dbReference type="GO" id="GO:0008179">
    <property type="term" value="F:adenylate cyclase binding"/>
    <property type="evidence" value="ECO:0007669"/>
    <property type="project" value="TreeGrafter"/>
</dbReference>
<evidence type="ECO:0000256" key="1">
    <source>
        <dbReference type="ARBA" id="ARBA00007659"/>
    </source>
</evidence>